<evidence type="ECO:0000259" key="1">
    <source>
        <dbReference type="Pfam" id="PF03478"/>
    </source>
</evidence>
<evidence type="ECO:0000313" key="3">
    <source>
        <dbReference type="Proteomes" id="UP001231189"/>
    </source>
</evidence>
<sequence length="420" mass="46574">MSSSANCKRQPAITAASAGMPPLASMYADLLQLVGWRLLSGDFSDYVRFRAVCWHWRSSTDSPSGRGIVDARFRPRRWMMLPDSHGLHPRDGKKRFFNLSLGSFICCRVPLLQDYTNLCTVEGLLLLQRPTDDEDSTTVRLLHPFTGDVAKFPPITYHTICLALTGYRLRDGHRRHNLLTSSVTAALSVSADGVATIMIMLSDVSHVLFATTEDKQWRFSAWSLCPKWGTVSSQGKLYVLQNLKSDDDDDNEGELRILQIDPPQHEAMPGFTRSSFPAPKVITVCPSTELRRPFNLVECDSEVLLIGYNHAVISKRVMVYRVDDLVLGSVVPLTSIRGNALLIDIPRSLSVGSKAMPLIMGDTVVRRDPMCDKSLEQYHLGTATWSSRAAGCDEPPAADGPCLCNLLHHIYGACHCAVTR</sequence>
<dbReference type="InterPro" id="IPR005174">
    <property type="entry name" value="KIB1-4_b-propeller"/>
</dbReference>
<dbReference type="Proteomes" id="UP001231189">
    <property type="component" value="Unassembled WGS sequence"/>
</dbReference>
<organism evidence="2 3">
    <name type="scientific">Lolium multiflorum</name>
    <name type="common">Italian ryegrass</name>
    <name type="synonym">Lolium perenne subsp. multiflorum</name>
    <dbReference type="NCBI Taxonomy" id="4521"/>
    <lineage>
        <taxon>Eukaryota</taxon>
        <taxon>Viridiplantae</taxon>
        <taxon>Streptophyta</taxon>
        <taxon>Embryophyta</taxon>
        <taxon>Tracheophyta</taxon>
        <taxon>Spermatophyta</taxon>
        <taxon>Magnoliopsida</taxon>
        <taxon>Liliopsida</taxon>
        <taxon>Poales</taxon>
        <taxon>Poaceae</taxon>
        <taxon>BOP clade</taxon>
        <taxon>Pooideae</taxon>
        <taxon>Poodae</taxon>
        <taxon>Poeae</taxon>
        <taxon>Poeae Chloroplast Group 2 (Poeae type)</taxon>
        <taxon>Loliodinae</taxon>
        <taxon>Loliinae</taxon>
        <taxon>Lolium</taxon>
    </lineage>
</organism>
<evidence type="ECO:0000313" key="2">
    <source>
        <dbReference type="EMBL" id="KAK1609947.1"/>
    </source>
</evidence>
<gene>
    <name evidence="2" type="ORF">QYE76_033620</name>
</gene>
<proteinExistence type="predicted"/>
<keyword evidence="3" id="KW-1185">Reference proteome</keyword>
<name>A0AAD8VJF5_LOLMU</name>
<reference evidence="2" key="1">
    <citation type="submission" date="2023-07" db="EMBL/GenBank/DDBJ databases">
        <title>A chromosome-level genome assembly of Lolium multiflorum.</title>
        <authorList>
            <person name="Chen Y."/>
            <person name="Copetti D."/>
            <person name="Kolliker R."/>
            <person name="Studer B."/>
        </authorList>
    </citation>
    <scope>NUCLEOTIDE SEQUENCE</scope>
    <source>
        <strain evidence="2">02402/16</strain>
        <tissue evidence="2">Leaf</tissue>
    </source>
</reference>
<dbReference type="AlphaFoldDB" id="A0AAD8VJF5"/>
<accession>A0AAD8VJF5</accession>
<dbReference type="EMBL" id="JAUUTY010000007">
    <property type="protein sequence ID" value="KAK1609947.1"/>
    <property type="molecule type" value="Genomic_DNA"/>
</dbReference>
<protein>
    <recommendedName>
        <fullName evidence="1">KIB1-4 beta-propeller domain-containing protein</fullName>
    </recommendedName>
</protein>
<comment type="caution">
    <text evidence="2">The sequence shown here is derived from an EMBL/GenBank/DDBJ whole genome shotgun (WGS) entry which is preliminary data.</text>
</comment>
<feature type="domain" description="KIB1-4 beta-propeller" evidence="1">
    <location>
        <begin position="96"/>
        <end position="364"/>
    </location>
</feature>
<dbReference type="Pfam" id="PF03478">
    <property type="entry name" value="Beta-prop_KIB1-4"/>
    <property type="match status" value="1"/>
</dbReference>
<dbReference type="PANTHER" id="PTHR33165:SF105">
    <property type="entry name" value="DUF1618 DOMAIN-CONTAINING PROTEIN"/>
    <property type="match status" value="1"/>
</dbReference>
<dbReference type="PANTHER" id="PTHR33165">
    <property type="entry name" value="F-BOX DOMAIN CONTAINING PROTEIN-LIKE-RELATED"/>
    <property type="match status" value="1"/>
</dbReference>